<sequence length="27" mass="3141">MLFDVRADTMDVCLELACHVTESQWQV</sequence>
<reference evidence="1" key="1">
    <citation type="submission" date="1994-09" db="EMBL/GenBank/DDBJ databases">
        <authorList>
            <person name="Robison K."/>
        </authorList>
    </citation>
    <scope>NUCLEOTIDE SEQUENCE</scope>
</reference>
<protein>
    <submittedName>
        <fullName evidence="1">U2266b</fullName>
    </submittedName>
</protein>
<dbReference type="AlphaFoldDB" id="Q50020"/>
<organism evidence="1">
    <name type="scientific">Mycobacterium leprae</name>
    <dbReference type="NCBI Taxonomy" id="1769"/>
    <lineage>
        <taxon>Bacteria</taxon>
        <taxon>Bacillati</taxon>
        <taxon>Actinomycetota</taxon>
        <taxon>Actinomycetes</taxon>
        <taxon>Mycobacteriales</taxon>
        <taxon>Mycobacteriaceae</taxon>
        <taxon>Mycobacterium</taxon>
    </lineage>
</organism>
<reference evidence="1" key="2">
    <citation type="submission" date="1995-04" db="EMBL/GenBank/DDBJ databases">
        <authorList>
            <person name="Smith D.R."/>
        </authorList>
    </citation>
    <scope>NUCLEOTIDE SEQUENCE</scope>
</reference>
<accession>Q50020</accession>
<dbReference type="EMBL" id="U15182">
    <property type="protein sequence ID" value="AAA62980.1"/>
    <property type="molecule type" value="Genomic_DNA"/>
</dbReference>
<evidence type="ECO:0000313" key="1">
    <source>
        <dbReference type="EMBL" id="AAA62980.1"/>
    </source>
</evidence>
<proteinExistence type="predicted"/>
<name>Q50020_MYCLR</name>